<dbReference type="InParanoid" id="B5YMB8"/>
<organism evidence="1 2">
    <name type="scientific">Thalassiosira pseudonana</name>
    <name type="common">Marine diatom</name>
    <name type="synonym">Cyclotella nana</name>
    <dbReference type="NCBI Taxonomy" id="35128"/>
    <lineage>
        <taxon>Eukaryota</taxon>
        <taxon>Sar</taxon>
        <taxon>Stramenopiles</taxon>
        <taxon>Ochrophyta</taxon>
        <taxon>Bacillariophyta</taxon>
        <taxon>Coscinodiscophyceae</taxon>
        <taxon>Thalassiosirophycidae</taxon>
        <taxon>Thalassiosirales</taxon>
        <taxon>Thalassiosiraceae</taxon>
        <taxon>Thalassiosira</taxon>
    </lineage>
</organism>
<dbReference type="HOGENOM" id="CLU_1528235_0_0_1"/>
<name>B5YMB8_THAPS</name>
<evidence type="ECO:0000313" key="1">
    <source>
        <dbReference type="EMBL" id="ACI64433.1"/>
    </source>
</evidence>
<gene>
    <name evidence="1" type="ORF">THAPS_6735</name>
</gene>
<dbReference type="RefSeq" id="XP_002295716.1">
    <property type="nucleotide sequence ID" value="XM_002295680.1"/>
</dbReference>
<dbReference type="EMBL" id="CP001160">
    <property type="protein sequence ID" value="ACI64433.1"/>
    <property type="molecule type" value="Genomic_DNA"/>
</dbReference>
<dbReference type="KEGG" id="tps:THAPS_6735"/>
<keyword evidence="2" id="KW-1185">Reference proteome</keyword>
<proteinExistence type="predicted"/>
<dbReference type="Proteomes" id="UP000001449">
    <property type="component" value="Chromosome 7"/>
</dbReference>
<evidence type="ECO:0000313" key="2">
    <source>
        <dbReference type="Proteomes" id="UP000001449"/>
    </source>
</evidence>
<accession>B5YMB8</accession>
<reference evidence="1 2" key="1">
    <citation type="journal article" date="2004" name="Science">
        <title>The genome of the diatom Thalassiosira pseudonana: ecology, evolution, and metabolism.</title>
        <authorList>
            <person name="Armbrust E.V."/>
            <person name="Berges J.A."/>
            <person name="Bowler C."/>
            <person name="Green B.R."/>
            <person name="Martinez D."/>
            <person name="Putnam N.H."/>
            <person name="Zhou S."/>
            <person name="Allen A.E."/>
            <person name="Apt K.E."/>
            <person name="Bechner M."/>
            <person name="Brzezinski M.A."/>
            <person name="Chaal B.K."/>
            <person name="Chiovitti A."/>
            <person name="Davis A.K."/>
            <person name="Demarest M.S."/>
            <person name="Detter J.C."/>
            <person name="Glavina T."/>
            <person name="Goodstein D."/>
            <person name="Hadi M.Z."/>
            <person name="Hellsten U."/>
            <person name="Hildebrand M."/>
            <person name="Jenkins B.D."/>
            <person name="Jurka J."/>
            <person name="Kapitonov V.V."/>
            <person name="Kroger N."/>
            <person name="Lau W.W."/>
            <person name="Lane T.W."/>
            <person name="Larimer F.W."/>
            <person name="Lippmeier J.C."/>
            <person name="Lucas S."/>
            <person name="Medina M."/>
            <person name="Montsant A."/>
            <person name="Obornik M."/>
            <person name="Parker M.S."/>
            <person name="Palenik B."/>
            <person name="Pazour G.J."/>
            <person name="Richardson P.M."/>
            <person name="Rynearson T.A."/>
            <person name="Saito M.A."/>
            <person name="Schwartz D.C."/>
            <person name="Thamatrakoln K."/>
            <person name="Valentin K."/>
            <person name="Vardi A."/>
            <person name="Wilkerson F.P."/>
            <person name="Rokhsar D.S."/>
        </authorList>
    </citation>
    <scope>NUCLEOTIDE SEQUENCE [LARGE SCALE GENOMIC DNA]</scope>
    <source>
        <strain evidence="1 2">CCMP1335</strain>
    </source>
</reference>
<protein>
    <submittedName>
        <fullName evidence="1">Uncharacterized protein</fullName>
    </submittedName>
</protein>
<sequence length="176" mass="19126">MTGIQLTIDYLPVTTTWSKENISILQNTDIACFSSTSVVKRYLKNLDLHLEVDPNISSEDRRALPNKPDLVADIIGGIGSGSSSTASLMAACPNTEAAKECLDSGRWTANHIYYPKDGSQPVELKAEVLEEGGDSDLGDDDKEEEEQGDVDVEVWAATVMQAAGDVMERKFWGGGW</sequence>
<dbReference type="PaxDb" id="35128-Thaps6735"/>
<dbReference type="AlphaFoldDB" id="B5YMB8"/>
<reference evidence="1 2" key="2">
    <citation type="journal article" date="2008" name="Nature">
        <title>The Phaeodactylum genome reveals the evolutionary history of diatom genomes.</title>
        <authorList>
            <person name="Bowler C."/>
            <person name="Allen A.E."/>
            <person name="Badger J.H."/>
            <person name="Grimwood J."/>
            <person name="Jabbari K."/>
            <person name="Kuo A."/>
            <person name="Maheswari U."/>
            <person name="Martens C."/>
            <person name="Maumus F."/>
            <person name="Otillar R.P."/>
            <person name="Rayko E."/>
            <person name="Salamov A."/>
            <person name="Vandepoele K."/>
            <person name="Beszteri B."/>
            <person name="Gruber A."/>
            <person name="Heijde M."/>
            <person name="Katinka M."/>
            <person name="Mock T."/>
            <person name="Valentin K."/>
            <person name="Verret F."/>
            <person name="Berges J.A."/>
            <person name="Brownlee C."/>
            <person name="Cadoret J.P."/>
            <person name="Chiovitti A."/>
            <person name="Choi C.J."/>
            <person name="Coesel S."/>
            <person name="De Martino A."/>
            <person name="Detter J.C."/>
            <person name="Durkin C."/>
            <person name="Falciatore A."/>
            <person name="Fournet J."/>
            <person name="Haruta M."/>
            <person name="Huysman M.J."/>
            <person name="Jenkins B.D."/>
            <person name="Jiroutova K."/>
            <person name="Jorgensen R.E."/>
            <person name="Joubert Y."/>
            <person name="Kaplan A."/>
            <person name="Kroger N."/>
            <person name="Kroth P.G."/>
            <person name="La Roche J."/>
            <person name="Lindquist E."/>
            <person name="Lommer M."/>
            <person name="Martin-Jezequel V."/>
            <person name="Lopez P.J."/>
            <person name="Lucas S."/>
            <person name="Mangogna M."/>
            <person name="McGinnis K."/>
            <person name="Medlin L.K."/>
            <person name="Montsant A."/>
            <person name="Oudot-Le Secq M.P."/>
            <person name="Napoli C."/>
            <person name="Obornik M."/>
            <person name="Parker M.S."/>
            <person name="Petit J.L."/>
            <person name="Porcel B.M."/>
            <person name="Poulsen N."/>
            <person name="Robison M."/>
            <person name="Rychlewski L."/>
            <person name="Rynearson T.A."/>
            <person name="Schmutz J."/>
            <person name="Shapiro H."/>
            <person name="Siaut M."/>
            <person name="Stanley M."/>
            <person name="Sussman M.R."/>
            <person name="Taylor A.R."/>
            <person name="Vardi A."/>
            <person name="von Dassow P."/>
            <person name="Vyverman W."/>
            <person name="Willis A."/>
            <person name="Wyrwicz L.S."/>
            <person name="Rokhsar D.S."/>
            <person name="Weissenbach J."/>
            <person name="Armbrust E.V."/>
            <person name="Green B.R."/>
            <person name="Van de Peer Y."/>
            <person name="Grigoriev I.V."/>
        </authorList>
    </citation>
    <scope>NUCLEOTIDE SEQUENCE [LARGE SCALE GENOMIC DNA]</scope>
    <source>
        <strain evidence="1 2">CCMP1335</strain>
    </source>
</reference>
<dbReference type="GeneID" id="7446197"/>